<dbReference type="AlphaFoldDB" id="A0A4U1JAY1"/>
<dbReference type="RefSeq" id="WP_136930616.1">
    <property type="nucleotide sequence ID" value="NZ_SSMQ01000019.1"/>
</dbReference>
<dbReference type="EMBL" id="SSMQ01000019">
    <property type="protein sequence ID" value="TKD06476.1"/>
    <property type="molecule type" value="Genomic_DNA"/>
</dbReference>
<reference evidence="1 2" key="1">
    <citation type="submission" date="2019-04" db="EMBL/GenBank/DDBJ databases">
        <authorList>
            <person name="Li Y."/>
            <person name="Wang J."/>
        </authorList>
    </citation>
    <scope>NUCLEOTIDE SEQUENCE [LARGE SCALE GENOMIC DNA]</scope>
    <source>
        <strain evidence="1 2">DSM 14668</strain>
    </source>
</reference>
<name>A0A4U1JAY1_9BACT</name>
<gene>
    <name evidence="1" type="ORF">E8A74_19875</name>
</gene>
<proteinExistence type="predicted"/>
<organism evidence="1 2">
    <name type="scientific">Polyangium fumosum</name>
    <dbReference type="NCBI Taxonomy" id="889272"/>
    <lineage>
        <taxon>Bacteria</taxon>
        <taxon>Pseudomonadati</taxon>
        <taxon>Myxococcota</taxon>
        <taxon>Polyangia</taxon>
        <taxon>Polyangiales</taxon>
        <taxon>Polyangiaceae</taxon>
        <taxon>Polyangium</taxon>
    </lineage>
</organism>
<accession>A0A4U1JAY1</accession>
<evidence type="ECO:0000313" key="1">
    <source>
        <dbReference type="EMBL" id="TKD06476.1"/>
    </source>
</evidence>
<dbReference type="Proteomes" id="UP000309215">
    <property type="component" value="Unassembled WGS sequence"/>
</dbReference>
<keyword evidence="2" id="KW-1185">Reference proteome</keyword>
<comment type="caution">
    <text evidence="1">The sequence shown here is derived from an EMBL/GenBank/DDBJ whole genome shotgun (WGS) entry which is preliminary data.</text>
</comment>
<sequence length="137" mass="15215">MKPMDRIVHELAAELVARFEPVPGHPDKARQMWVVSVANAEPVAHAQMVDALREAAEEGMRRAEDEASLSRSPIRPQVSVGAIAPQTLLIQIELPHPVRDAANAWIVVPAWVLRCLDATLEVVSVYGIPKQYWLILQ</sequence>
<protein>
    <submittedName>
        <fullName evidence="1">Uncharacterized protein</fullName>
    </submittedName>
</protein>
<evidence type="ECO:0000313" key="2">
    <source>
        <dbReference type="Proteomes" id="UP000309215"/>
    </source>
</evidence>